<dbReference type="InterPro" id="IPR036291">
    <property type="entry name" value="NAD(P)-bd_dom_sf"/>
</dbReference>
<evidence type="ECO:0000313" key="5">
    <source>
        <dbReference type="Proteomes" id="UP000179860"/>
    </source>
</evidence>
<dbReference type="Pfam" id="PF01370">
    <property type="entry name" value="Epimerase"/>
    <property type="match status" value="1"/>
</dbReference>
<keyword evidence="1" id="KW-0521">NADP</keyword>
<dbReference type="PANTHER" id="PTHR43103">
    <property type="entry name" value="NUCLEOSIDE-DIPHOSPHATE-SUGAR EPIMERASE"/>
    <property type="match status" value="1"/>
</dbReference>
<proteinExistence type="predicted"/>
<evidence type="ECO:0000259" key="3">
    <source>
        <dbReference type="Pfam" id="PF01370"/>
    </source>
</evidence>
<accession>A0A1I9YQY1</accession>
<organism evidence="4 5">
    <name type="scientific">Paraburkholderia sprentiae WSM5005</name>
    <dbReference type="NCBI Taxonomy" id="754502"/>
    <lineage>
        <taxon>Bacteria</taxon>
        <taxon>Pseudomonadati</taxon>
        <taxon>Pseudomonadota</taxon>
        <taxon>Betaproteobacteria</taxon>
        <taxon>Burkholderiales</taxon>
        <taxon>Burkholderiaceae</taxon>
        <taxon>Paraburkholderia</taxon>
    </lineage>
</organism>
<protein>
    <submittedName>
        <fullName evidence="4">NAD-dependent epimerase/dehydratase family protein</fullName>
    </submittedName>
</protein>
<keyword evidence="2" id="KW-0119">Carbohydrate metabolism</keyword>
<gene>
    <name evidence="4" type="ORF">BJG93_25130</name>
</gene>
<keyword evidence="5" id="KW-1185">Reference proteome</keyword>
<dbReference type="KEGG" id="pspw:BJG93_25130"/>
<dbReference type="STRING" id="754502.BJG93_25130"/>
<name>A0A1I9YQY1_9BURK</name>
<reference evidence="4" key="2">
    <citation type="submission" date="2021-06" db="EMBL/GenBank/DDBJ databases">
        <authorList>
            <person name="Rogers T.H."/>
            <person name="Ramsay J.P."/>
            <person name="Wang P."/>
            <person name="Terpolilli J."/>
        </authorList>
    </citation>
    <scope>NUCLEOTIDE SEQUENCE</scope>
    <source>
        <strain evidence="4">WSM5005</strain>
    </source>
</reference>
<dbReference type="Proteomes" id="UP000179860">
    <property type="component" value="Chromosome 2"/>
</dbReference>
<sequence>MRVLVTGANGFVGRALVQRLLSEGVACAGDVSQLLLVDQAFYNAPEHARVSFLAGDFGAPRTLDSLLSEPVDIVFHLASVPGAQAEADHALGDRVNLYATLALFERLAQQAQAHSRVPRVVFASSVAVYGAPLPPLMDEHTLPKPTASYGVHKLVGEQLLSDWTRRGKLDGRSLRLPGIVARPGLSAGHGSAFMSAIFRAAQLGQRYTCPVSPSASAWWMSRPCCVDNLLHAARLSADGLHAQRVWTPPVLHLEVKRIVDALAVRFGSARVDYSPDDRIERLFGRQPPLMDRRAVEAGFQHDGTVDSLIARALSDD</sequence>
<reference evidence="4" key="1">
    <citation type="submission" date="2016-09" db="EMBL/GenBank/DDBJ databases">
        <title>The Complete Genome of Burkholderia sprentiae wsm5005.</title>
        <authorList>
            <person name="De Meyer S."/>
            <person name="Wang P."/>
            <person name="Terpolilli J."/>
        </authorList>
    </citation>
    <scope>NUCLEOTIDE SEQUENCE [LARGE SCALE GENOMIC DNA]</scope>
    <source>
        <strain evidence="4">WSM5005</strain>
    </source>
</reference>
<dbReference type="EMBL" id="CP017562">
    <property type="protein sequence ID" value="APA88608.1"/>
    <property type="molecule type" value="Genomic_DNA"/>
</dbReference>
<dbReference type="AlphaFoldDB" id="A0A1I9YQY1"/>
<dbReference type="RefSeq" id="WP_027196098.1">
    <property type="nucleotide sequence ID" value="NZ_CP017562.2"/>
</dbReference>
<dbReference type="PANTHER" id="PTHR43103:SF3">
    <property type="entry name" value="ADP-L-GLYCERO-D-MANNO-HEPTOSE-6-EPIMERASE"/>
    <property type="match status" value="1"/>
</dbReference>
<dbReference type="OrthoDB" id="9801056at2"/>
<feature type="domain" description="NAD-dependent epimerase/dehydratase" evidence="3">
    <location>
        <begin position="3"/>
        <end position="208"/>
    </location>
</feature>
<evidence type="ECO:0000256" key="1">
    <source>
        <dbReference type="ARBA" id="ARBA00022857"/>
    </source>
</evidence>
<dbReference type="InterPro" id="IPR001509">
    <property type="entry name" value="Epimerase_deHydtase"/>
</dbReference>
<dbReference type="SUPFAM" id="SSF51735">
    <property type="entry name" value="NAD(P)-binding Rossmann-fold domains"/>
    <property type="match status" value="1"/>
</dbReference>
<evidence type="ECO:0000256" key="2">
    <source>
        <dbReference type="ARBA" id="ARBA00023277"/>
    </source>
</evidence>
<dbReference type="Gene3D" id="3.40.50.720">
    <property type="entry name" value="NAD(P)-binding Rossmann-like Domain"/>
    <property type="match status" value="1"/>
</dbReference>
<dbReference type="Gene3D" id="3.90.25.10">
    <property type="entry name" value="UDP-galactose 4-epimerase, domain 1"/>
    <property type="match status" value="1"/>
</dbReference>
<evidence type="ECO:0000313" key="4">
    <source>
        <dbReference type="EMBL" id="APA88608.1"/>
    </source>
</evidence>